<keyword evidence="4" id="KW-0560">Oxidoreductase</keyword>
<keyword evidence="5 6" id="KW-0472">Membrane</keyword>
<proteinExistence type="predicted"/>
<dbReference type="GO" id="GO:0006643">
    <property type="term" value="P:membrane lipid metabolic process"/>
    <property type="evidence" value="ECO:0007669"/>
    <property type="project" value="TreeGrafter"/>
</dbReference>
<dbReference type="PANTHER" id="PTHR21624:SF1">
    <property type="entry name" value="ALKYLGLYCEROL MONOOXYGENASE"/>
    <property type="match status" value="1"/>
</dbReference>
<dbReference type="PANTHER" id="PTHR21624">
    <property type="entry name" value="STEROL DESATURASE-RELATED PROTEIN"/>
    <property type="match status" value="1"/>
</dbReference>
<dbReference type="WBParaSite" id="TCNE_0001846201-mRNA-1">
    <property type="protein sequence ID" value="TCNE_0001846201-mRNA-1"/>
    <property type="gene ID" value="TCNE_0001846201"/>
</dbReference>
<comment type="subcellular location">
    <subcellularLocation>
        <location evidence="1">Endomembrane system</location>
        <topology evidence="1">Multi-pass membrane protein</topology>
    </subcellularLocation>
</comment>
<dbReference type="AlphaFoldDB" id="A0A183VCI8"/>
<keyword evidence="3 6" id="KW-1133">Transmembrane helix</keyword>
<evidence type="ECO:0000313" key="9">
    <source>
        <dbReference type="WBParaSite" id="TCNE_0001846201-mRNA-1"/>
    </source>
</evidence>
<keyword evidence="2 6" id="KW-0812">Transmembrane</keyword>
<reference evidence="9" key="1">
    <citation type="submission" date="2016-06" db="UniProtKB">
        <authorList>
            <consortium name="WormBaseParasite"/>
        </authorList>
    </citation>
    <scope>IDENTIFICATION</scope>
</reference>
<evidence type="ECO:0000313" key="8">
    <source>
        <dbReference type="Proteomes" id="UP000050794"/>
    </source>
</evidence>
<dbReference type="GO" id="GO:0016020">
    <property type="term" value="C:membrane"/>
    <property type="evidence" value="ECO:0007669"/>
    <property type="project" value="GOC"/>
</dbReference>
<feature type="transmembrane region" description="Helical" evidence="6">
    <location>
        <begin position="199"/>
        <end position="219"/>
    </location>
</feature>
<dbReference type="GO" id="GO:0050479">
    <property type="term" value="F:glyceryl-ether monooxygenase activity"/>
    <property type="evidence" value="ECO:0007669"/>
    <property type="project" value="TreeGrafter"/>
</dbReference>
<dbReference type="Proteomes" id="UP000050794">
    <property type="component" value="Unassembled WGS sequence"/>
</dbReference>
<sequence>MLRPYSELDPAALLVECFLILKIRLSCAVSRIAAAEIPAKDNRKFRSSNLQPVENRSCQFFGFKALGWDKGRLRDSEGKPLFPGLMNKIKAALWPPGYFIGSRTRQFFLWRSMVNPKEGVPEFFEFKALGWDKGRLRDSEGKPLFPGLMNKIKAALWPPGYFIGSTTRQFFLWRSMVNPKEGVPEVDPREVKYNPELSGALKVYILVQFFCFLLSFLHFNDNRSTLSCTHSTIQIALMIAAMQSFGYFFDKK</sequence>
<evidence type="ECO:0000256" key="6">
    <source>
        <dbReference type="SAM" id="Phobius"/>
    </source>
</evidence>
<name>A0A183VCI8_TOXCA</name>
<keyword evidence="8" id="KW-1185">Reference proteome</keyword>
<evidence type="ECO:0000256" key="3">
    <source>
        <dbReference type="ARBA" id="ARBA00022989"/>
    </source>
</evidence>
<evidence type="ECO:0000256" key="1">
    <source>
        <dbReference type="ARBA" id="ARBA00004127"/>
    </source>
</evidence>
<gene>
    <name evidence="7" type="ORF">TCNE_LOCUS18459</name>
</gene>
<dbReference type="GO" id="GO:0005783">
    <property type="term" value="C:endoplasmic reticulum"/>
    <property type="evidence" value="ECO:0007669"/>
    <property type="project" value="TreeGrafter"/>
</dbReference>
<accession>A0A183VCI8</accession>
<organism evidence="8 9">
    <name type="scientific">Toxocara canis</name>
    <name type="common">Canine roundworm</name>
    <dbReference type="NCBI Taxonomy" id="6265"/>
    <lineage>
        <taxon>Eukaryota</taxon>
        <taxon>Metazoa</taxon>
        <taxon>Ecdysozoa</taxon>
        <taxon>Nematoda</taxon>
        <taxon>Chromadorea</taxon>
        <taxon>Rhabditida</taxon>
        <taxon>Spirurina</taxon>
        <taxon>Ascaridomorpha</taxon>
        <taxon>Ascaridoidea</taxon>
        <taxon>Toxocaridae</taxon>
        <taxon>Toxocara</taxon>
    </lineage>
</organism>
<dbReference type="EMBL" id="UYWY01025550">
    <property type="protein sequence ID" value="VDM49780.1"/>
    <property type="molecule type" value="Genomic_DNA"/>
</dbReference>
<evidence type="ECO:0000256" key="5">
    <source>
        <dbReference type="ARBA" id="ARBA00023136"/>
    </source>
</evidence>
<evidence type="ECO:0000256" key="2">
    <source>
        <dbReference type="ARBA" id="ARBA00022692"/>
    </source>
</evidence>
<evidence type="ECO:0000256" key="4">
    <source>
        <dbReference type="ARBA" id="ARBA00023002"/>
    </source>
</evidence>
<reference evidence="7 8" key="2">
    <citation type="submission" date="2018-11" db="EMBL/GenBank/DDBJ databases">
        <authorList>
            <consortium name="Pathogen Informatics"/>
        </authorList>
    </citation>
    <scope>NUCLEOTIDE SEQUENCE [LARGE SCALE GENOMIC DNA]</scope>
</reference>
<feature type="transmembrane region" description="Helical" evidence="6">
    <location>
        <begin position="231"/>
        <end position="249"/>
    </location>
</feature>
<dbReference type="InterPro" id="IPR051689">
    <property type="entry name" value="Sterol_desaturase/TMEM195"/>
</dbReference>
<protein>
    <submittedName>
        <fullName evidence="7 9">Uncharacterized protein</fullName>
    </submittedName>
</protein>
<evidence type="ECO:0000313" key="7">
    <source>
        <dbReference type="EMBL" id="VDM49780.1"/>
    </source>
</evidence>